<evidence type="ECO:0000256" key="1">
    <source>
        <dbReference type="SAM" id="MobiDB-lite"/>
    </source>
</evidence>
<reference evidence="2" key="1">
    <citation type="submission" date="2020-05" db="EMBL/GenBank/DDBJ databases">
        <authorList>
            <person name="Chiriac C."/>
            <person name="Salcher M."/>
            <person name="Ghai R."/>
            <person name="Kavagutti S V."/>
        </authorList>
    </citation>
    <scope>NUCLEOTIDE SEQUENCE</scope>
</reference>
<evidence type="ECO:0000313" key="2">
    <source>
        <dbReference type="EMBL" id="CAB4858711.1"/>
    </source>
</evidence>
<proteinExistence type="predicted"/>
<feature type="compositionally biased region" description="Low complexity" evidence="1">
    <location>
        <begin position="481"/>
        <end position="495"/>
    </location>
</feature>
<protein>
    <submittedName>
        <fullName evidence="2">Unannotated protein</fullName>
    </submittedName>
</protein>
<dbReference type="AlphaFoldDB" id="A0A6J7CLR5"/>
<gene>
    <name evidence="2" type="ORF">UFOPK3417_00100</name>
</gene>
<dbReference type="EMBL" id="CAFBLR010000004">
    <property type="protein sequence ID" value="CAB4858711.1"/>
    <property type="molecule type" value="Genomic_DNA"/>
</dbReference>
<name>A0A6J7CLR5_9ZZZZ</name>
<accession>A0A6J7CLR5</accession>
<feature type="region of interest" description="Disordered" evidence="1">
    <location>
        <begin position="481"/>
        <end position="504"/>
    </location>
</feature>
<sequence length="504" mass="53701">MLDESVDFTGAGSAAVGYPQASAPVNDFWFAALYRCHRPDDCLYPRELIVLNFGALQLLGHSRHHTEQVVDWAHLLDGLHLLEEVVEGEFTLHEAGSSGFGLLLVEGLLGLFDEAEHVAHAEDPARHAIGVELLEGVQFLAGAGEGDRSADDLFDAQRRSTAGVAVELGQDDAVDGERLVEPFGRVHRVLAGHGVNHQEGVVRFGSGRDPAHLLHQLLVDREATGGVDDQHVLAEAAGLLQTPLGYRDRIALARANDVICLGEHRDVDLAAEGAQLLDSGRALKVCPYQERVAALALEPARKLSRCRGLSRALQARHEDDRGRSAGVRELEDLPAEHGGEFLVDDLDDLLSGVERLGQFDADGLLPDSGHHRANHPHVDVRLEQGRTDLREHLVDIGLGEATLPAQALENAVKAVGQAVEHETKNATAERVRRCRNPGGPLGGAASPDAEHEIQLSFAPSVDTGEEIVAAGCSTLSVVAGSTAGTTSETGTSTAAKSRYSSAIA</sequence>
<feature type="region of interest" description="Disordered" evidence="1">
    <location>
        <begin position="423"/>
        <end position="448"/>
    </location>
</feature>
<organism evidence="2">
    <name type="scientific">freshwater metagenome</name>
    <dbReference type="NCBI Taxonomy" id="449393"/>
    <lineage>
        <taxon>unclassified sequences</taxon>
        <taxon>metagenomes</taxon>
        <taxon>ecological metagenomes</taxon>
    </lineage>
</organism>